<dbReference type="AlphaFoldDB" id="C7RW03"/>
<gene>
    <name evidence="9" type="ordered locus">CAP2UW1_4688</name>
</gene>
<evidence type="ECO:0000259" key="8">
    <source>
        <dbReference type="PROSITE" id="PS51007"/>
    </source>
</evidence>
<feature type="domain" description="Cytochrome c" evidence="8">
    <location>
        <begin position="11"/>
        <end position="99"/>
    </location>
</feature>
<dbReference type="Pfam" id="PF00034">
    <property type="entry name" value="Cytochrom_C"/>
    <property type="match status" value="1"/>
</dbReference>
<organism evidence="9">
    <name type="scientific">Accumulibacter regalis</name>
    <dbReference type="NCBI Taxonomy" id="522306"/>
    <lineage>
        <taxon>Bacteria</taxon>
        <taxon>Pseudomonadati</taxon>
        <taxon>Pseudomonadota</taxon>
        <taxon>Betaproteobacteria</taxon>
        <taxon>Candidatus Accumulibacter</taxon>
    </lineage>
</organism>
<keyword evidence="4" id="KW-0249">Electron transport</keyword>
<keyword evidence="7" id="KW-0732">Signal</keyword>
<evidence type="ECO:0000256" key="6">
    <source>
        <dbReference type="PROSITE-ProRule" id="PRU00433"/>
    </source>
</evidence>
<keyword evidence="5 6" id="KW-0408">Iron</keyword>
<dbReference type="KEGG" id="app:CAP2UW1_4688"/>
<sequence>MRYAWISGLTALLAAGAVLAAEVRPPGKAQQVCAACHGTDGNSATDQFPRIAGQREAYLVGALRAYRDGRRIDPVMKPQVEGLSDEDMGKLAAYYAAQAGLTVKQPTWGNCW</sequence>
<dbReference type="GO" id="GO:0009055">
    <property type="term" value="F:electron transfer activity"/>
    <property type="evidence" value="ECO:0007669"/>
    <property type="project" value="InterPro"/>
</dbReference>
<geneLocation type="plasmid" evidence="9">
    <name>pAph01</name>
</geneLocation>
<reference evidence="9" key="1">
    <citation type="submission" date="2009-08" db="EMBL/GenBank/DDBJ databases">
        <authorList>
            <consortium name="US DOE Joint Genome Institute"/>
            <person name="Lucas S."/>
            <person name="Copeland A."/>
            <person name="Lapidus A."/>
            <person name="Glavina del Rio T."/>
            <person name="Dalin E."/>
            <person name="Tice H."/>
            <person name="Bruce D."/>
            <person name="Barry K."/>
            <person name="Pitluck S."/>
            <person name="Lowry S."/>
            <person name="Larimer F."/>
            <person name="Land M."/>
            <person name="Hauser L."/>
            <person name="Kyrpides N."/>
            <person name="Ivanova N."/>
            <person name="McMahon K.D."/>
            <person name="Hugenholtz P."/>
        </authorList>
    </citation>
    <scope>NUCLEOTIDE SEQUENCE</scope>
    <source>
        <strain evidence="9">UW-1</strain>
        <plasmid evidence="9">pAph01</plasmid>
    </source>
</reference>
<evidence type="ECO:0000256" key="2">
    <source>
        <dbReference type="ARBA" id="ARBA00022617"/>
    </source>
</evidence>
<dbReference type="OrthoDB" id="5295860at2"/>
<dbReference type="InterPro" id="IPR036909">
    <property type="entry name" value="Cyt_c-like_dom_sf"/>
</dbReference>
<dbReference type="EMBL" id="CP001716">
    <property type="protein sequence ID" value="ACV37813.1"/>
    <property type="molecule type" value="Genomic_DNA"/>
</dbReference>
<protein>
    <recommendedName>
        <fullName evidence="8">Cytochrome c domain-containing protein</fullName>
    </recommendedName>
</protein>
<evidence type="ECO:0000313" key="9">
    <source>
        <dbReference type="EMBL" id="ACV37813.1"/>
    </source>
</evidence>
<evidence type="ECO:0000256" key="1">
    <source>
        <dbReference type="ARBA" id="ARBA00022448"/>
    </source>
</evidence>
<keyword evidence="2 6" id="KW-0349">Heme</keyword>
<dbReference type="PANTHER" id="PTHR33751:SF9">
    <property type="entry name" value="CYTOCHROME C4"/>
    <property type="match status" value="1"/>
</dbReference>
<dbReference type="HOGENOM" id="CLU_128253_1_0_4"/>
<keyword evidence="9" id="KW-0614">Plasmid</keyword>
<dbReference type="PROSITE" id="PS51007">
    <property type="entry name" value="CYTC"/>
    <property type="match status" value="1"/>
</dbReference>
<feature type="chain" id="PRO_5002984233" description="Cytochrome c domain-containing protein" evidence="7">
    <location>
        <begin position="21"/>
        <end position="112"/>
    </location>
</feature>
<evidence type="ECO:0000256" key="3">
    <source>
        <dbReference type="ARBA" id="ARBA00022723"/>
    </source>
</evidence>
<proteinExistence type="predicted"/>
<keyword evidence="3 6" id="KW-0479">Metal-binding</keyword>
<dbReference type="Gene3D" id="1.10.760.10">
    <property type="entry name" value="Cytochrome c-like domain"/>
    <property type="match status" value="1"/>
</dbReference>
<dbReference type="GO" id="GO:0020037">
    <property type="term" value="F:heme binding"/>
    <property type="evidence" value="ECO:0007669"/>
    <property type="project" value="InterPro"/>
</dbReference>
<evidence type="ECO:0000256" key="7">
    <source>
        <dbReference type="SAM" id="SignalP"/>
    </source>
</evidence>
<dbReference type="InterPro" id="IPR050597">
    <property type="entry name" value="Cytochrome_c_Oxidase_Subunit"/>
</dbReference>
<dbReference type="PANTHER" id="PTHR33751">
    <property type="entry name" value="CBB3-TYPE CYTOCHROME C OXIDASE SUBUNIT FIXP"/>
    <property type="match status" value="1"/>
</dbReference>
<name>C7RW03_ACCRE</name>
<dbReference type="GO" id="GO:0046872">
    <property type="term" value="F:metal ion binding"/>
    <property type="evidence" value="ECO:0007669"/>
    <property type="project" value="UniProtKB-KW"/>
</dbReference>
<keyword evidence="1" id="KW-0813">Transport</keyword>
<feature type="signal peptide" evidence="7">
    <location>
        <begin position="1"/>
        <end position="20"/>
    </location>
</feature>
<reference evidence="9" key="2">
    <citation type="submission" date="2009-09" db="EMBL/GenBank/DDBJ databases">
        <title>Complete sequence of plasmid1 of Candidatus Accumulibacter phosphatis clade IIA str. UW-1.</title>
        <authorList>
            <consortium name="US DOE Joint Genome Institute"/>
            <person name="Martin H.G."/>
            <person name="Ivanova N."/>
            <person name="Kunin V."/>
            <person name="Warnecke F."/>
            <person name="Barry K."/>
            <person name="He S."/>
            <person name="Salamov A."/>
            <person name="Szeto E."/>
            <person name="Dalin E."/>
            <person name="Pangilinan J.L."/>
            <person name="Lapidus A."/>
            <person name="Lowry S."/>
            <person name="Kyrpides N.C."/>
            <person name="McMahon K.D."/>
            <person name="Hugenholtz P."/>
        </authorList>
    </citation>
    <scope>NUCLEOTIDE SEQUENCE [LARGE SCALE GENOMIC DNA]</scope>
    <source>
        <strain evidence="9">UW-1</strain>
        <plasmid evidence="9">pAph01</plasmid>
        <plasmid>UW-1</plasmid>
    </source>
</reference>
<evidence type="ECO:0000256" key="4">
    <source>
        <dbReference type="ARBA" id="ARBA00022982"/>
    </source>
</evidence>
<evidence type="ECO:0000256" key="5">
    <source>
        <dbReference type="ARBA" id="ARBA00023004"/>
    </source>
</evidence>
<dbReference type="SUPFAM" id="SSF46626">
    <property type="entry name" value="Cytochrome c"/>
    <property type="match status" value="1"/>
</dbReference>
<dbReference type="InterPro" id="IPR009056">
    <property type="entry name" value="Cyt_c-like_dom"/>
</dbReference>
<accession>C7RW03</accession>